<organism evidence="2 3">
    <name type="scientific">Aspergillus caelatus</name>
    <dbReference type="NCBI Taxonomy" id="61420"/>
    <lineage>
        <taxon>Eukaryota</taxon>
        <taxon>Fungi</taxon>
        <taxon>Dikarya</taxon>
        <taxon>Ascomycota</taxon>
        <taxon>Pezizomycotina</taxon>
        <taxon>Eurotiomycetes</taxon>
        <taxon>Eurotiomycetidae</taxon>
        <taxon>Eurotiales</taxon>
        <taxon>Aspergillaceae</taxon>
        <taxon>Aspergillus</taxon>
        <taxon>Aspergillus subgen. Circumdati</taxon>
    </lineage>
</organism>
<dbReference type="RefSeq" id="XP_031921891.1">
    <property type="nucleotide sequence ID" value="XM_032077157.1"/>
</dbReference>
<dbReference type="EMBL" id="ML737867">
    <property type="protein sequence ID" value="KAE8358810.1"/>
    <property type="molecule type" value="Genomic_DNA"/>
</dbReference>
<dbReference type="AlphaFoldDB" id="A0A5N6ZRK2"/>
<dbReference type="Proteomes" id="UP000326268">
    <property type="component" value="Unassembled WGS sequence"/>
</dbReference>
<evidence type="ECO:0000313" key="3">
    <source>
        <dbReference type="Proteomes" id="UP000326268"/>
    </source>
</evidence>
<feature type="region of interest" description="Disordered" evidence="1">
    <location>
        <begin position="1"/>
        <end position="41"/>
    </location>
</feature>
<evidence type="ECO:0000256" key="1">
    <source>
        <dbReference type="SAM" id="MobiDB-lite"/>
    </source>
</evidence>
<reference evidence="2 3" key="1">
    <citation type="submission" date="2019-04" db="EMBL/GenBank/DDBJ databases">
        <title>Friends and foes A comparative genomics studyof 23 Aspergillus species from section Flavi.</title>
        <authorList>
            <consortium name="DOE Joint Genome Institute"/>
            <person name="Kjaerbolling I."/>
            <person name="Vesth T."/>
            <person name="Frisvad J.C."/>
            <person name="Nybo J.L."/>
            <person name="Theobald S."/>
            <person name="Kildgaard S."/>
            <person name="Isbrandt T."/>
            <person name="Kuo A."/>
            <person name="Sato A."/>
            <person name="Lyhne E.K."/>
            <person name="Kogle M.E."/>
            <person name="Wiebenga A."/>
            <person name="Kun R.S."/>
            <person name="Lubbers R.J."/>
            <person name="Makela M.R."/>
            <person name="Barry K."/>
            <person name="Chovatia M."/>
            <person name="Clum A."/>
            <person name="Daum C."/>
            <person name="Haridas S."/>
            <person name="He G."/>
            <person name="LaButti K."/>
            <person name="Lipzen A."/>
            <person name="Mondo S."/>
            <person name="Riley R."/>
            <person name="Salamov A."/>
            <person name="Simmons B.A."/>
            <person name="Magnuson J.K."/>
            <person name="Henrissat B."/>
            <person name="Mortensen U.H."/>
            <person name="Larsen T.O."/>
            <person name="Devries R.P."/>
            <person name="Grigoriev I.V."/>
            <person name="Machida M."/>
            <person name="Baker S.E."/>
            <person name="Andersen M.R."/>
        </authorList>
    </citation>
    <scope>NUCLEOTIDE SEQUENCE [LARGE SCALE GENOMIC DNA]</scope>
    <source>
        <strain evidence="2 3">CBS 763.97</strain>
    </source>
</reference>
<feature type="compositionally biased region" description="Basic and acidic residues" evidence="1">
    <location>
        <begin position="12"/>
        <end position="26"/>
    </location>
</feature>
<dbReference type="OrthoDB" id="10647284at2759"/>
<proteinExistence type="predicted"/>
<sequence>MKKQMATFSHNSSRDGEQKTRNDNTKHSKKNIKKNSTNIDEQKHLSPAQVHMSEQNTSNVLTWLVGGTTCESNQNGCEVYAEQTRTLLKSAGALGGRPGNETGHNANRNEESTEAIPREIFLGHIARKNDAKLNRNTNTRNTCPGLFVGRRIKATHHPIYPLIMDGKKQN</sequence>
<protein>
    <submittedName>
        <fullName evidence="2">Uncharacterized protein</fullName>
    </submittedName>
</protein>
<name>A0A5N6ZRK2_9EURO</name>
<gene>
    <name evidence="2" type="ORF">BDV27DRAFT_63471</name>
</gene>
<evidence type="ECO:0000313" key="2">
    <source>
        <dbReference type="EMBL" id="KAE8358810.1"/>
    </source>
</evidence>
<dbReference type="GeneID" id="43661603"/>
<accession>A0A5N6ZRK2</accession>
<keyword evidence="3" id="KW-1185">Reference proteome</keyword>
<feature type="compositionally biased region" description="Polar residues" evidence="1">
    <location>
        <begin position="1"/>
        <end position="11"/>
    </location>
</feature>